<protein>
    <submittedName>
        <fullName evidence="1">Uncharacterized protein</fullName>
    </submittedName>
</protein>
<accession>A0A931AAN7</accession>
<dbReference type="AlphaFoldDB" id="A0A931AAN7"/>
<dbReference type="RefSeq" id="WP_195896663.1">
    <property type="nucleotide sequence ID" value="NZ_JADOGI010000050.1"/>
</dbReference>
<evidence type="ECO:0000313" key="1">
    <source>
        <dbReference type="EMBL" id="MBF8187704.1"/>
    </source>
</evidence>
<sequence>MVYDAEPAPRRPHDVIAVPGGRAVQRPPRARPAAIRKWLCGSIITGPAALIANVFDHAEARDPGHVRPWVVLVDGPGHSVLAGHLRRGQGHRR</sequence>
<keyword evidence="2" id="KW-1185">Reference proteome</keyword>
<reference evidence="1" key="1">
    <citation type="submission" date="2020-11" db="EMBL/GenBank/DDBJ databases">
        <title>Whole-genome analyses of Nonomuraea sp. K274.</title>
        <authorList>
            <person name="Veyisoglu A."/>
        </authorList>
    </citation>
    <scope>NUCLEOTIDE SEQUENCE</scope>
    <source>
        <strain evidence="1">K274</strain>
    </source>
</reference>
<dbReference type="EMBL" id="JADOGI010000050">
    <property type="protein sequence ID" value="MBF8187704.1"/>
    <property type="molecule type" value="Genomic_DNA"/>
</dbReference>
<name>A0A931AAN7_9ACTN</name>
<gene>
    <name evidence="1" type="ORF">ITP53_18580</name>
</gene>
<dbReference type="Proteomes" id="UP000605361">
    <property type="component" value="Unassembled WGS sequence"/>
</dbReference>
<proteinExistence type="predicted"/>
<organism evidence="1 2">
    <name type="scientific">Nonomuraea cypriaca</name>
    <dbReference type="NCBI Taxonomy" id="1187855"/>
    <lineage>
        <taxon>Bacteria</taxon>
        <taxon>Bacillati</taxon>
        <taxon>Actinomycetota</taxon>
        <taxon>Actinomycetes</taxon>
        <taxon>Streptosporangiales</taxon>
        <taxon>Streptosporangiaceae</taxon>
        <taxon>Nonomuraea</taxon>
    </lineage>
</organism>
<evidence type="ECO:0000313" key="2">
    <source>
        <dbReference type="Proteomes" id="UP000605361"/>
    </source>
</evidence>
<comment type="caution">
    <text evidence="1">The sequence shown here is derived from an EMBL/GenBank/DDBJ whole genome shotgun (WGS) entry which is preliminary data.</text>
</comment>